<accession>A0A1Y0D190</accession>
<organism evidence="2 3">
    <name type="scientific">Oceanisphaera profunda</name>
    <dbReference type="NCBI Taxonomy" id="1416627"/>
    <lineage>
        <taxon>Bacteria</taxon>
        <taxon>Pseudomonadati</taxon>
        <taxon>Pseudomonadota</taxon>
        <taxon>Gammaproteobacteria</taxon>
        <taxon>Aeromonadales</taxon>
        <taxon>Aeromonadaceae</taxon>
        <taxon>Oceanisphaera</taxon>
    </lineage>
</organism>
<dbReference type="Proteomes" id="UP000243937">
    <property type="component" value="Chromosome"/>
</dbReference>
<sequence>MTYNRSHLVTLSNKQAGFSLFELVLGIMLLSILMTGAVAMLINLAPKTVDPAMEVRAAQLAQRLLNDISLQKYDHANNNFACGSADGETCTSVDKFGPDTGESSLADFNDVDDYDTTAICAASFKPASCNDNWIASCWFTEQCNDDNAYLQFMVKINVKPHEFETGAIYSAKQIEIAVHQPNGSVWEYAVLRGNYP</sequence>
<name>A0A1Y0D190_9GAMM</name>
<dbReference type="EMBL" id="CP021377">
    <property type="protein sequence ID" value="ART81289.1"/>
    <property type="molecule type" value="Genomic_DNA"/>
</dbReference>
<evidence type="ECO:0000313" key="3">
    <source>
        <dbReference type="Proteomes" id="UP000243937"/>
    </source>
</evidence>
<dbReference type="OrthoDB" id="5593857at2"/>
<keyword evidence="3" id="KW-1185">Reference proteome</keyword>
<evidence type="ECO:0000256" key="1">
    <source>
        <dbReference type="SAM" id="Phobius"/>
    </source>
</evidence>
<keyword evidence="1" id="KW-0812">Transmembrane</keyword>
<dbReference type="KEGG" id="opf:CBP31_00450"/>
<evidence type="ECO:0000313" key="2">
    <source>
        <dbReference type="EMBL" id="ART81289.1"/>
    </source>
</evidence>
<evidence type="ECO:0008006" key="4">
    <source>
        <dbReference type="Google" id="ProtNLM"/>
    </source>
</evidence>
<reference evidence="2 3" key="1">
    <citation type="journal article" date="2014" name="Int. J. Syst. Evol. Microbiol.">
        <title>Oceanisphaera profunda sp. nov., a marine bacterium isolated from deep-sea sediment, and emended description of the genus Oceanisphaera.</title>
        <authorList>
            <person name="Xu Z."/>
            <person name="Zhang X.Y."/>
            <person name="Su H.N."/>
            <person name="Yu Z.C."/>
            <person name="Liu C."/>
            <person name="Li H."/>
            <person name="Chen X.L."/>
            <person name="Song X.Y."/>
            <person name="Xie B.B."/>
            <person name="Qin Q.L."/>
            <person name="Zhou B.C."/>
            <person name="Shi M."/>
            <person name="Huang Y."/>
            <person name="Zhang Y.Z."/>
        </authorList>
    </citation>
    <scope>NUCLEOTIDE SEQUENCE [LARGE SCALE GENOMIC DNA]</scope>
    <source>
        <strain evidence="2 3">SM1222</strain>
    </source>
</reference>
<protein>
    <recommendedName>
        <fullName evidence="4">MSHA biogenesis protein MshD</fullName>
    </recommendedName>
</protein>
<dbReference type="AlphaFoldDB" id="A0A1Y0D190"/>
<proteinExistence type="predicted"/>
<dbReference type="InterPro" id="IPR012902">
    <property type="entry name" value="N_methyl_site"/>
</dbReference>
<dbReference type="RefSeq" id="WP_087034371.1">
    <property type="nucleotide sequence ID" value="NZ_CP021377.1"/>
</dbReference>
<dbReference type="NCBIfam" id="TIGR02532">
    <property type="entry name" value="IV_pilin_GFxxxE"/>
    <property type="match status" value="1"/>
</dbReference>
<keyword evidence="1" id="KW-0472">Membrane</keyword>
<feature type="transmembrane region" description="Helical" evidence="1">
    <location>
        <begin position="20"/>
        <end position="44"/>
    </location>
</feature>
<dbReference type="Pfam" id="PF07963">
    <property type="entry name" value="N_methyl"/>
    <property type="match status" value="1"/>
</dbReference>
<gene>
    <name evidence="2" type="ORF">CBP31_00450</name>
</gene>
<keyword evidence="1" id="KW-1133">Transmembrane helix</keyword>